<gene>
    <name evidence="2" type="ORF">HMPREF9448_02629</name>
</gene>
<dbReference type="Proteomes" id="UP000006044">
    <property type="component" value="Unassembled WGS sequence"/>
</dbReference>
<reference evidence="2 3" key="1">
    <citation type="submission" date="2012-08" db="EMBL/GenBank/DDBJ databases">
        <title>The Genome Sequence of Barnesiella intestinihominis YIT 11860.</title>
        <authorList>
            <consortium name="The Broad Institute Genome Sequencing Platform"/>
            <person name="Earl A."/>
            <person name="Ward D."/>
            <person name="Feldgarden M."/>
            <person name="Gevers D."/>
            <person name="Morotomi M."/>
            <person name="Walker B."/>
            <person name="Young S.K."/>
            <person name="Zeng Q."/>
            <person name="Gargeya S."/>
            <person name="Fitzgerald M."/>
            <person name="Haas B."/>
            <person name="Abouelleil A."/>
            <person name="Alvarado L."/>
            <person name="Arachchi H.M."/>
            <person name="Berlin A.M."/>
            <person name="Chapman S.B."/>
            <person name="Goldberg J."/>
            <person name="Griggs A."/>
            <person name="Gujja S."/>
            <person name="Hansen M."/>
            <person name="Howarth C."/>
            <person name="Imamovic A."/>
            <person name="Larimer J."/>
            <person name="McCowen C."/>
            <person name="Montmayeur A."/>
            <person name="Murphy C."/>
            <person name="Neiman D."/>
            <person name="Pearson M."/>
            <person name="Priest M."/>
            <person name="Roberts A."/>
            <person name="Saif S."/>
            <person name="Shea T."/>
            <person name="Sisk P."/>
            <person name="Sykes S."/>
            <person name="Wortman J."/>
            <person name="Nusbaum C."/>
            <person name="Birren B."/>
        </authorList>
    </citation>
    <scope>NUCLEOTIDE SEQUENCE [LARGE SCALE GENOMIC DNA]</scope>
    <source>
        <strain evidence="2 3">YIT 11860</strain>
    </source>
</reference>
<dbReference type="RefSeq" id="WP_008863006.1">
    <property type="nucleotide sequence ID" value="NZ_CAXSYG010000001.1"/>
</dbReference>
<dbReference type="InterPro" id="IPR048954">
    <property type="entry name" value="PorZ_N"/>
</dbReference>
<dbReference type="InterPro" id="IPR011110">
    <property type="entry name" value="Reg_prop"/>
</dbReference>
<evidence type="ECO:0000313" key="3">
    <source>
        <dbReference type="Proteomes" id="UP000006044"/>
    </source>
</evidence>
<keyword evidence="3" id="KW-1185">Reference proteome</keyword>
<protein>
    <recommendedName>
        <fullName evidence="1">PorZ N-terminal beta-propeller domain-containing protein</fullName>
    </recommendedName>
</protein>
<dbReference type="PATRIC" id="fig|742726.3.peg.2742"/>
<sequence length="790" mass="88264">MLKRISGLIGFVILSFTVATYAQLAVGDWQIYTSTGTPVKVIDTPQRVYYVSGRSLFGFDKETEEMESYSKNNILNDIDIANIYYNYDKKYLVIVYANSNVDILHDNGKVFNIPDIKNAILTTAKGINDVKFYGDRIYLATDFGIVVLNDKKNEVSESYNYGKKISLIGVCDKYWFFVADDGLYYINSDAIKYDIAKWVLLDDVPGTTIYALMPFNDKYLFYSKGGNLHFLDINNGLSLLGTLNMGVMNVDKYYDGFVLRGYVYVAFCKPDIVNGAIQFDGIFNFQNQSDYLVNVLTSSYEKDMSIWALGESGLCHFSMGNNQFVMLKEPFLPNVSNVADPWNLVINDHKLYVSNSGPRRGTEDQYVQTKISVLDQGNWSVIDVGEVPLENGKTGNRIYSSYNMAFDPDDSNTFYIGTWFEGIYKISGTECVGHYTSLNSPLSKGWAMAVPNIVFDRDGNLWIAHAGDVGVSMLPKAKQSIDTDELKASDWYRFGYSEIKNNKYAKLLIPNHSTAKWVVYGDWPGSIFAFDDKGTYNTIADDRTKNIVSFMDQDNKTFTPNYYTCIEEDNNGQIWIGTSSGPIVITNPDHVFSDSFRCTRIKIARNDGTDNADYLLQNINITDIFVDGANRKWIGTRESGLYLVSADGSEILNHFTAENSKLPSNHVTEVIVDPVTGVAYIGTTSGLAAYRSDAVQSSDDYSNVYAFPNPVRPDYEGWISVTGLMENSLVKITDTAGNLFFQGYSNGGQISWDGRDRSGNRVKTGVYLVFASSGGSSKQSGVVTKILVVN</sequence>
<dbReference type="AlphaFoldDB" id="K0WRK3"/>
<dbReference type="SUPFAM" id="SSF63829">
    <property type="entry name" value="Calcium-dependent phosphotriesterase"/>
    <property type="match status" value="2"/>
</dbReference>
<organism evidence="2 3">
    <name type="scientific">Barnesiella intestinihominis YIT 11860</name>
    <dbReference type="NCBI Taxonomy" id="742726"/>
    <lineage>
        <taxon>Bacteria</taxon>
        <taxon>Pseudomonadati</taxon>
        <taxon>Bacteroidota</taxon>
        <taxon>Bacteroidia</taxon>
        <taxon>Bacteroidales</taxon>
        <taxon>Barnesiellaceae</taxon>
        <taxon>Barnesiella</taxon>
    </lineage>
</organism>
<feature type="domain" description="PorZ N-terminal beta-propeller" evidence="1">
    <location>
        <begin position="48"/>
        <end position="198"/>
    </location>
</feature>
<dbReference type="Pfam" id="PF21544">
    <property type="entry name" value="PorZ_N_b_propeller"/>
    <property type="match status" value="1"/>
</dbReference>
<proteinExistence type="predicted"/>
<accession>K0WRK3</accession>
<comment type="caution">
    <text evidence="2">The sequence shown here is derived from an EMBL/GenBank/DDBJ whole genome shotgun (WGS) entry which is preliminary data.</text>
</comment>
<evidence type="ECO:0000259" key="1">
    <source>
        <dbReference type="Pfam" id="PF21544"/>
    </source>
</evidence>
<dbReference type="EMBL" id="ADLE01000018">
    <property type="protein sequence ID" value="EJZ61952.1"/>
    <property type="molecule type" value="Genomic_DNA"/>
</dbReference>
<dbReference type="Gene3D" id="2.130.10.10">
    <property type="entry name" value="YVTN repeat-like/Quinoprotein amine dehydrogenase"/>
    <property type="match status" value="2"/>
</dbReference>
<dbReference type="HOGENOM" id="CLU_018865_0_0_10"/>
<name>K0WRK3_9BACT</name>
<dbReference type="InterPro" id="IPR015943">
    <property type="entry name" value="WD40/YVTN_repeat-like_dom_sf"/>
</dbReference>
<dbReference type="OrthoDB" id="9807410at2"/>
<evidence type="ECO:0000313" key="2">
    <source>
        <dbReference type="EMBL" id="EJZ61952.1"/>
    </source>
</evidence>
<dbReference type="eggNOG" id="COG3292">
    <property type="taxonomic scope" value="Bacteria"/>
</dbReference>
<dbReference type="STRING" id="742726.HMPREF9448_02629"/>
<dbReference type="Pfam" id="PF07494">
    <property type="entry name" value="Reg_prop"/>
    <property type="match status" value="1"/>
</dbReference>
<dbReference type="GeneID" id="77849808"/>